<feature type="region of interest" description="Disordered" evidence="1">
    <location>
        <begin position="50"/>
        <end position="89"/>
    </location>
</feature>
<evidence type="ECO:0008006" key="4">
    <source>
        <dbReference type="Google" id="ProtNLM"/>
    </source>
</evidence>
<feature type="compositionally biased region" description="Basic and acidic residues" evidence="1">
    <location>
        <begin position="153"/>
        <end position="172"/>
    </location>
</feature>
<reference evidence="2 3" key="1">
    <citation type="submission" date="2024-01" db="EMBL/GenBank/DDBJ databases">
        <title>A draft genome for a cacao thread blight-causing isolate of Paramarasmius palmivorus.</title>
        <authorList>
            <person name="Baruah I.K."/>
            <person name="Bukari Y."/>
            <person name="Amoako-Attah I."/>
            <person name="Meinhardt L.W."/>
            <person name="Bailey B.A."/>
            <person name="Cohen S.P."/>
        </authorList>
    </citation>
    <scope>NUCLEOTIDE SEQUENCE [LARGE SCALE GENOMIC DNA]</scope>
    <source>
        <strain evidence="2 3">GH-12</strain>
    </source>
</reference>
<dbReference type="Proteomes" id="UP001383192">
    <property type="component" value="Unassembled WGS sequence"/>
</dbReference>
<dbReference type="AlphaFoldDB" id="A0AAW0CPH3"/>
<protein>
    <recommendedName>
        <fullName evidence="4">Zn(2)-C6 fungal-type domain-containing protein</fullName>
    </recommendedName>
</protein>
<gene>
    <name evidence="2" type="ORF">VNI00_008944</name>
</gene>
<evidence type="ECO:0000313" key="2">
    <source>
        <dbReference type="EMBL" id="KAK7041962.1"/>
    </source>
</evidence>
<accession>A0AAW0CPH3</accession>
<sequence>MNFDPKIVDWSTMITMDNDFRFAEERVVPPIPHREGFTFPAPVRTYTNPDVLDRLPANSQEAPPFPEYVSPKSTPPRPYPGSPKDNDDDAEFIRRSELYALAVRCWLREKEGVEERNKVQAEERTRMVREWIKWRELYEAEEDALVTEFFEAERKKSEHRRREQPATRVERQEEGDDVQTKINCKRRDSSGECDGKRIGKKARLVLPSVASNASKVAFDGKSFALVQDGQECDRCAKTSLPCLMPLDQTGKKFAQGSCRNCGKRHTKCTYGGGSRRPERKKAPNVIAIIDIDEDNDVADAQHCTSSVSACSDQTGKTLNDSFAVRAAKVADNLEHYSKGLADVQVGLTTSSAHVVELRQRVDNLASIITVYLEERAQPSWPDGSNIIL</sequence>
<comment type="caution">
    <text evidence="2">The sequence shown here is derived from an EMBL/GenBank/DDBJ whole genome shotgun (WGS) entry which is preliminary data.</text>
</comment>
<evidence type="ECO:0000256" key="1">
    <source>
        <dbReference type="SAM" id="MobiDB-lite"/>
    </source>
</evidence>
<feature type="region of interest" description="Disordered" evidence="1">
    <location>
        <begin position="153"/>
        <end position="192"/>
    </location>
</feature>
<organism evidence="2 3">
    <name type="scientific">Paramarasmius palmivorus</name>
    <dbReference type="NCBI Taxonomy" id="297713"/>
    <lineage>
        <taxon>Eukaryota</taxon>
        <taxon>Fungi</taxon>
        <taxon>Dikarya</taxon>
        <taxon>Basidiomycota</taxon>
        <taxon>Agaricomycotina</taxon>
        <taxon>Agaricomycetes</taxon>
        <taxon>Agaricomycetidae</taxon>
        <taxon>Agaricales</taxon>
        <taxon>Marasmiineae</taxon>
        <taxon>Marasmiaceae</taxon>
        <taxon>Paramarasmius</taxon>
    </lineage>
</organism>
<evidence type="ECO:0000313" key="3">
    <source>
        <dbReference type="Proteomes" id="UP001383192"/>
    </source>
</evidence>
<dbReference type="EMBL" id="JAYKXP010000031">
    <property type="protein sequence ID" value="KAK7041962.1"/>
    <property type="molecule type" value="Genomic_DNA"/>
</dbReference>
<name>A0AAW0CPH3_9AGAR</name>
<proteinExistence type="predicted"/>
<keyword evidence="3" id="KW-1185">Reference proteome</keyword>